<protein>
    <submittedName>
        <fullName evidence="2">Immunity 70 family protein</fullName>
    </submittedName>
</protein>
<evidence type="ECO:0000313" key="2">
    <source>
        <dbReference type="EMBL" id="WEY85699.1"/>
    </source>
</evidence>
<dbReference type="Pfam" id="PF15601">
    <property type="entry name" value="Imm70"/>
    <property type="match status" value="1"/>
</dbReference>
<evidence type="ECO:0000313" key="3">
    <source>
        <dbReference type="Proteomes" id="UP000032247"/>
    </source>
</evidence>
<gene>
    <name evidence="2" type="ORF">P5633_05905</name>
    <name evidence="1" type="ORF">SC09_contig4orf00819</name>
</gene>
<accession>A0A0D1J0W7</accession>
<reference evidence="2" key="2">
    <citation type="submission" date="2023-03" db="EMBL/GenBank/DDBJ databases">
        <title>Complete genome sequences of 52 Bacillus and Priestia strains isolated from West-African fermentations and 26 reference strains from the DSMZ collection.</title>
        <authorList>
            <person name="Wiedenbein E.S."/>
            <person name="Canoy T.S."/>
            <person name="Hui Y."/>
            <person name="Parkouda C."/>
            <person name="Dawende C."/>
            <person name="Ametefe E."/>
            <person name="Jespersen L."/>
            <person name="Nielsen D.S."/>
        </authorList>
    </citation>
    <scope>NUCLEOTIDE SEQUENCE</scope>
    <source>
        <strain evidence="2">PRO56</strain>
    </source>
</reference>
<dbReference type="InterPro" id="IPR028185">
    <property type="entry name" value="Imm70"/>
</dbReference>
<dbReference type="Proteomes" id="UP000032247">
    <property type="component" value="Unassembled WGS sequence"/>
</dbReference>
<reference evidence="1 3" key="1">
    <citation type="submission" date="2014-12" db="EMBL/GenBank/DDBJ databases">
        <title>Comparative genome analysis of Bacillus coagulans HM-08, Clostridium butyricum HM-68, Bacillus subtilis HM-66 and Bacillus licheniformis BL-09.</title>
        <authorList>
            <person name="Zhang H."/>
        </authorList>
    </citation>
    <scope>NUCLEOTIDE SEQUENCE [LARGE SCALE GENOMIC DNA]</scope>
    <source>
        <strain evidence="1 3">HM-66</strain>
    </source>
</reference>
<dbReference type="Proteomes" id="UP001214898">
    <property type="component" value="Chromosome"/>
</dbReference>
<dbReference type="PATRIC" id="fig|1423.173.peg.4434"/>
<name>A0A0D1J0W7_BACIU</name>
<dbReference type="AlphaFoldDB" id="A0A0D1J0W7"/>
<dbReference type="RefSeq" id="WP_043858813.1">
    <property type="nucleotide sequence ID" value="NZ_CAJNPU010000008.1"/>
</dbReference>
<dbReference type="EMBL" id="CP120576">
    <property type="protein sequence ID" value="WEY85699.1"/>
    <property type="molecule type" value="Genomic_DNA"/>
</dbReference>
<organism evidence="1 3">
    <name type="scientific">Bacillus subtilis</name>
    <dbReference type="NCBI Taxonomy" id="1423"/>
    <lineage>
        <taxon>Bacteria</taxon>
        <taxon>Bacillati</taxon>
        <taxon>Bacillota</taxon>
        <taxon>Bacilli</taxon>
        <taxon>Bacillales</taxon>
        <taxon>Bacillaceae</taxon>
        <taxon>Bacillus</taxon>
    </lineage>
</organism>
<evidence type="ECO:0000313" key="1">
    <source>
        <dbReference type="EMBL" id="KIU05889.1"/>
    </source>
</evidence>
<dbReference type="EMBL" id="JXBC01000013">
    <property type="protein sequence ID" value="KIU05889.1"/>
    <property type="molecule type" value="Genomic_DNA"/>
</dbReference>
<proteinExistence type="predicted"/>
<sequence>MAVGFKVKYYWYQVGHGDFLHSFFSTVSYHLEEHGWGSKYPHLLNELYQGKLETKNIEAALEELKDIKERLKEYSPSQVIWDIEDINKRPPWGDNISDEITDLSNYFVTSDGEDFINLLKSALEKGLKTKSEVLIDSI</sequence>